<evidence type="ECO:0000313" key="1">
    <source>
        <dbReference type="EMBL" id="SIS43656.1"/>
    </source>
</evidence>
<dbReference type="Proteomes" id="UP000186373">
    <property type="component" value="Unassembled WGS sequence"/>
</dbReference>
<accession>A0A1N7J336</accession>
<sequence>MTKNFENFPVYVKSLDLIEKIFQFLKSEKENLNLITQ</sequence>
<gene>
    <name evidence="1" type="ORF">SAMN05421639_10524</name>
</gene>
<reference evidence="2" key="1">
    <citation type="submission" date="2017-01" db="EMBL/GenBank/DDBJ databases">
        <authorList>
            <person name="Varghese N."/>
            <person name="Submissions S."/>
        </authorList>
    </citation>
    <scope>NUCLEOTIDE SEQUENCE [LARGE SCALE GENOMIC DNA]</scope>
    <source>
        <strain evidence="2">DSM 17126</strain>
    </source>
</reference>
<proteinExistence type="predicted"/>
<dbReference type="EMBL" id="FTNY01000005">
    <property type="protein sequence ID" value="SIS43656.1"/>
    <property type="molecule type" value="Genomic_DNA"/>
</dbReference>
<protein>
    <submittedName>
        <fullName evidence="1">Uncharacterized protein</fullName>
    </submittedName>
</protein>
<organism evidence="1 2">
    <name type="scientific">Chryseobacterium shigense</name>
    <dbReference type="NCBI Taxonomy" id="297244"/>
    <lineage>
        <taxon>Bacteria</taxon>
        <taxon>Pseudomonadati</taxon>
        <taxon>Bacteroidota</taxon>
        <taxon>Flavobacteriia</taxon>
        <taxon>Flavobacteriales</taxon>
        <taxon>Weeksellaceae</taxon>
        <taxon>Chryseobacterium group</taxon>
        <taxon>Chryseobacterium</taxon>
    </lineage>
</organism>
<evidence type="ECO:0000313" key="2">
    <source>
        <dbReference type="Proteomes" id="UP000186373"/>
    </source>
</evidence>
<keyword evidence="2" id="KW-1185">Reference proteome</keyword>
<name>A0A1N7J336_9FLAO</name>
<dbReference type="AlphaFoldDB" id="A0A1N7J336"/>